<accession>A0ACC6P8H0</accession>
<dbReference type="Proteomes" id="UP001380953">
    <property type="component" value="Unassembled WGS sequence"/>
</dbReference>
<evidence type="ECO:0000313" key="1">
    <source>
        <dbReference type="EMBL" id="MEJ8303112.1"/>
    </source>
</evidence>
<reference evidence="1" key="1">
    <citation type="submission" date="2024-03" db="EMBL/GenBank/DDBJ databases">
        <title>Whole genome sequecning of epiphytes from Marcgravia umbellata leaves.</title>
        <authorList>
            <person name="Kumar G."/>
            <person name="Savka M.A."/>
        </authorList>
    </citation>
    <scope>NUCLEOTIDE SEQUENCE</scope>
    <source>
        <strain evidence="1">RIT_BL5</strain>
    </source>
</reference>
<name>A0ACC6P8H0_9BACL</name>
<dbReference type="EMBL" id="JBBKAR010000011">
    <property type="protein sequence ID" value="MEJ8303112.1"/>
    <property type="molecule type" value="Genomic_DNA"/>
</dbReference>
<gene>
    <name evidence="1" type="ORF">WKI47_04190</name>
</gene>
<sequence length="113" mass="12936">MKLRHVLLEVYCENNTFDVPLCCANGIDSPGYHCLSENCPNVSYTYAPYELAYTGEFGVVPDSESWVGFGGDMFPDDNNETKEAELKKIWEAICKRKIKEAYEEYMEKMKGII</sequence>
<keyword evidence="2" id="KW-1185">Reference proteome</keyword>
<proteinExistence type="predicted"/>
<comment type="caution">
    <text evidence="1">The sequence shown here is derived from an EMBL/GenBank/DDBJ whole genome shotgun (WGS) entry which is preliminary data.</text>
</comment>
<protein>
    <submittedName>
        <fullName evidence="1">Uncharacterized protein</fullName>
    </submittedName>
</protein>
<evidence type="ECO:0000313" key="2">
    <source>
        <dbReference type="Proteomes" id="UP001380953"/>
    </source>
</evidence>
<organism evidence="1 2">
    <name type="scientific">Saccharibacillus sacchari</name>
    <dbReference type="NCBI Taxonomy" id="456493"/>
    <lineage>
        <taxon>Bacteria</taxon>
        <taxon>Bacillati</taxon>
        <taxon>Bacillota</taxon>
        <taxon>Bacilli</taxon>
        <taxon>Bacillales</taxon>
        <taxon>Paenibacillaceae</taxon>
        <taxon>Saccharibacillus</taxon>
    </lineage>
</organism>